<reference evidence="1 2" key="1">
    <citation type="submission" date="2015-07" db="EMBL/GenBank/DDBJ databases">
        <authorList>
            <person name="Noorani M."/>
        </authorList>
    </citation>
    <scope>NUCLEOTIDE SEQUENCE [LARGE SCALE GENOMIC DNA]</scope>
    <source>
        <strain evidence="1 2">0788_9</strain>
    </source>
</reference>
<dbReference type="Proteomes" id="UP000037891">
    <property type="component" value="Unassembled WGS sequence"/>
</dbReference>
<evidence type="ECO:0000313" key="2">
    <source>
        <dbReference type="Proteomes" id="UP000037891"/>
    </source>
</evidence>
<reference evidence="1 2" key="2">
    <citation type="submission" date="2015-10" db="EMBL/GenBank/DDBJ databases">
        <title>Comparative genomics and high-throughput reverse genetic screens identify a new phytobacterial MAMP and an Arabidopsis receptor required for immune elicitation.</title>
        <authorList>
            <person name="Mott G.A."/>
            <person name="Thakur S."/>
            <person name="Wang P.W."/>
            <person name="Desveaux D."/>
            <person name="Guttman D.S."/>
        </authorList>
    </citation>
    <scope>NUCLEOTIDE SEQUENCE [LARGE SCALE GENOMIC DNA]</scope>
    <source>
        <strain evidence="1 2">0788_9</strain>
    </source>
</reference>
<organism evidence="1 2">
    <name type="scientific">Pseudomonas syringae pv. cilantro</name>
    <dbReference type="NCBI Taxonomy" id="81035"/>
    <lineage>
        <taxon>Bacteria</taxon>
        <taxon>Pseudomonadati</taxon>
        <taxon>Pseudomonadota</taxon>
        <taxon>Gammaproteobacteria</taxon>
        <taxon>Pseudomonadales</taxon>
        <taxon>Pseudomonadaceae</taxon>
        <taxon>Pseudomonas</taxon>
        <taxon>Pseudomonas syringae</taxon>
    </lineage>
</organism>
<protein>
    <submittedName>
        <fullName evidence="1">Uncharacterized protein</fullName>
    </submittedName>
</protein>
<proteinExistence type="predicted"/>
<evidence type="ECO:0000313" key="1">
    <source>
        <dbReference type="EMBL" id="KPC32556.1"/>
    </source>
</evidence>
<comment type="caution">
    <text evidence="1">The sequence shown here is derived from an EMBL/GenBank/DDBJ whole genome shotgun (WGS) entry which is preliminary data.</text>
</comment>
<sequence length="251" mass="27255">MIIDSPKRRVRHSMVAPCRRCAPKAINESANESADGADAELADLGAVVLTAIIEVLKECVVGGALRARPVAALFKAVGKVCPTVIQLSGGGQVEVALTVCRVLTRIESCRKTSVQSKQCLGIGASIEPARRTSFSAARTPFEIPGILLRVDHMAQPFGILAHAAVDAALASPIRAYLWRFQCFRVRILRRLWPGCSACQKTAYKAGRDRGYPFDGNVHVQRVNQWCLLHFTFSRQAEGLPRSLAFAKSGLC</sequence>
<name>A0A0N0XAG1_PSESX</name>
<accession>A0A0N0XAG1</accession>
<gene>
    <name evidence="1" type="ORF">ABJ99_4579</name>
</gene>
<dbReference type="AlphaFoldDB" id="A0A0N0XAG1"/>
<dbReference type="EMBL" id="LGLN01000035">
    <property type="protein sequence ID" value="KPC32556.1"/>
    <property type="molecule type" value="Genomic_DNA"/>
</dbReference>